<dbReference type="PROSITE" id="PS50879">
    <property type="entry name" value="RNASE_H_1"/>
    <property type="match status" value="1"/>
</dbReference>
<evidence type="ECO:0000259" key="3">
    <source>
        <dbReference type="PROSITE" id="PS50879"/>
    </source>
</evidence>
<keyword evidence="2" id="KW-1133">Transmembrane helix</keyword>
<dbReference type="PANTHER" id="PTHR47723:SF19">
    <property type="entry name" value="POLYNUCLEOTIDYL TRANSFERASE, RIBONUCLEASE H-LIKE SUPERFAMILY PROTEIN"/>
    <property type="match status" value="1"/>
</dbReference>
<dbReference type="InterPro" id="IPR012337">
    <property type="entry name" value="RNaseH-like_sf"/>
</dbReference>
<evidence type="ECO:0000256" key="2">
    <source>
        <dbReference type="SAM" id="Phobius"/>
    </source>
</evidence>
<proteinExistence type="predicted"/>
<feature type="domain" description="RNase H type-1" evidence="3">
    <location>
        <begin position="86"/>
        <end position="212"/>
    </location>
</feature>
<dbReference type="AlphaFoldDB" id="A0A8K0MPQ4"/>
<dbReference type="CDD" id="cd06222">
    <property type="entry name" value="RNase_H_like"/>
    <property type="match status" value="1"/>
</dbReference>
<keyword evidence="2" id="KW-0812">Transmembrane</keyword>
<dbReference type="InterPro" id="IPR044730">
    <property type="entry name" value="RNase_H-like_dom_plant"/>
</dbReference>
<dbReference type="Pfam" id="PF13456">
    <property type="entry name" value="RVT_3"/>
    <property type="match status" value="1"/>
</dbReference>
<dbReference type="InterPro" id="IPR002156">
    <property type="entry name" value="RNaseH_domain"/>
</dbReference>
<keyword evidence="5" id="KW-1185">Reference proteome</keyword>
<evidence type="ECO:0000256" key="1">
    <source>
        <dbReference type="SAM" id="MobiDB-lite"/>
    </source>
</evidence>
<evidence type="ECO:0000313" key="4">
    <source>
        <dbReference type="EMBL" id="KAF3453443.1"/>
    </source>
</evidence>
<dbReference type="SUPFAM" id="SSF53098">
    <property type="entry name" value="Ribonuclease H-like"/>
    <property type="match status" value="1"/>
</dbReference>
<keyword evidence="2" id="KW-0472">Membrane</keyword>
<reference evidence="4" key="1">
    <citation type="submission" date="2020-03" db="EMBL/GenBank/DDBJ databases">
        <title>A high-quality chromosome-level genome assembly of a woody plant with both climbing and erect habits, Rhamnella rubrinervis.</title>
        <authorList>
            <person name="Lu Z."/>
            <person name="Yang Y."/>
            <person name="Zhu X."/>
            <person name="Sun Y."/>
        </authorList>
    </citation>
    <scope>NUCLEOTIDE SEQUENCE</scope>
    <source>
        <strain evidence="4">BYM</strain>
        <tissue evidence="4">Leaf</tissue>
    </source>
</reference>
<comment type="caution">
    <text evidence="4">The sequence shown here is derived from an EMBL/GenBank/DDBJ whole genome shotgun (WGS) entry which is preliminary data.</text>
</comment>
<dbReference type="InterPro" id="IPR036397">
    <property type="entry name" value="RNaseH_sf"/>
</dbReference>
<evidence type="ECO:0000313" key="5">
    <source>
        <dbReference type="Proteomes" id="UP000796880"/>
    </source>
</evidence>
<dbReference type="EMBL" id="VOIH02000002">
    <property type="protein sequence ID" value="KAF3453443.1"/>
    <property type="molecule type" value="Genomic_DNA"/>
</dbReference>
<dbReference type="GO" id="GO:0004523">
    <property type="term" value="F:RNA-DNA hybrid ribonuclease activity"/>
    <property type="evidence" value="ECO:0007669"/>
    <property type="project" value="InterPro"/>
</dbReference>
<feature type="compositionally biased region" description="Basic and acidic residues" evidence="1">
    <location>
        <begin position="255"/>
        <end position="273"/>
    </location>
</feature>
<dbReference type="InterPro" id="IPR053151">
    <property type="entry name" value="RNase_H-like"/>
</dbReference>
<feature type="region of interest" description="Disordered" evidence="1">
    <location>
        <begin position="248"/>
        <end position="273"/>
    </location>
</feature>
<dbReference type="Proteomes" id="UP000796880">
    <property type="component" value="Unassembled WGS sequence"/>
</dbReference>
<accession>A0A8K0MPQ4</accession>
<dbReference type="Gene3D" id="3.30.420.10">
    <property type="entry name" value="Ribonuclease H-like superfamily/Ribonuclease H"/>
    <property type="match status" value="1"/>
</dbReference>
<feature type="transmembrane region" description="Helical" evidence="2">
    <location>
        <begin position="12"/>
        <end position="35"/>
    </location>
</feature>
<dbReference type="GO" id="GO:0003676">
    <property type="term" value="F:nucleic acid binding"/>
    <property type="evidence" value="ECO:0007669"/>
    <property type="project" value="InterPro"/>
</dbReference>
<sequence length="273" mass="31560">MHLSHFPTFTPFHHLLTVLNVILIGMFLSQTFLSFQPVDYELTVRLDLQVWKKAEPAPTTTDDKEKIYWESPDKGLKINVDAGFVTTKEHPLHQHAACAAVVRDVEGDFLMAKIKNLNFIGAKGIAYAEAQALILALKIAKENNYTDLEIETDSQLIIDWLERKKSLRKKHPYKDDIEHCKQVVKGSKSWKVRKVHRDANDLADAFARRAFDTDCETFYSIPEETKELGKEDETEELEKELKPPKLKLILRKTRKTDTEKEKRKLQEKEDQAS</sequence>
<protein>
    <recommendedName>
        <fullName evidence="3">RNase H type-1 domain-containing protein</fullName>
    </recommendedName>
</protein>
<gene>
    <name evidence="4" type="ORF">FNV43_RR03883</name>
</gene>
<dbReference type="PANTHER" id="PTHR47723">
    <property type="entry name" value="OS05G0353850 PROTEIN"/>
    <property type="match status" value="1"/>
</dbReference>
<organism evidence="4 5">
    <name type="scientific">Rhamnella rubrinervis</name>
    <dbReference type="NCBI Taxonomy" id="2594499"/>
    <lineage>
        <taxon>Eukaryota</taxon>
        <taxon>Viridiplantae</taxon>
        <taxon>Streptophyta</taxon>
        <taxon>Embryophyta</taxon>
        <taxon>Tracheophyta</taxon>
        <taxon>Spermatophyta</taxon>
        <taxon>Magnoliopsida</taxon>
        <taxon>eudicotyledons</taxon>
        <taxon>Gunneridae</taxon>
        <taxon>Pentapetalae</taxon>
        <taxon>rosids</taxon>
        <taxon>fabids</taxon>
        <taxon>Rosales</taxon>
        <taxon>Rhamnaceae</taxon>
        <taxon>rhamnoid group</taxon>
        <taxon>Rhamneae</taxon>
        <taxon>Rhamnella</taxon>
    </lineage>
</organism>
<name>A0A8K0MPQ4_9ROSA</name>